<dbReference type="Gene3D" id="3.40.190.10">
    <property type="entry name" value="Periplasmic binding protein-like II"/>
    <property type="match status" value="1"/>
</dbReference>
<dbReference type="PATRIC" id="fig|889378.3.peg.1384"/>
<dbReference type="STRING" id="889378.Spiaf_1390"/>
<dbReference type="OrthoDB" id="55273at2"/>
<keyword evidence="4" id="KW-0762">Sugar transport</keyword>
<dbReference type="PANTHER" id="PTHR43649">
    <property type="entry name" value="ARABINOSE-BINDING PROTEIN-RELATED"/>
    <property type="match status" value="1"/>
</dbReference>
<evidence type="ECO:0000256" key="1">
    <source>
        <dbReference type="ARBA" id="ARBA00004418"/>
    </source>
</evidence>
<comment type="subcellular location">
    <subcellularLocation>
        <location evidence="1">Periplasm</location>
    </subcellularLocation>
</comment>
<dbReference type="KEGG" id="sfc:Spiaf_1390"/>
<keyword evidence="3" id="KW-0732">Signal</keyword>
<accession>H9UIW3</accession>
<protein>
    <submittedName>
        <fullName evidence="4">ABC-type sugar transport system, periplasmic component</fullName>
    </submittedName>
</protein>
<proteinExistence type="inferred from homology"/>
<evidence type="ECO:0000256" key="2">
    <source>
        <dbReference type="ARBA" id="ARBA00008520"/>
    </source>
</evidence>
<dbReference type="SUPFAM" id="SSF53850">
    <property type="entry name" value="Periplasmic binding protein-like II"/>
    <property type="match status" value="1"/>
</dbReference>
<dbReference type="PANTHER" id="PTHR43649:SF12">
    <property type="entry name" value="DIACETYLCHITOBIOSE BINDING PROTEIN DASA"/>
    <property type="match status" value="1"/>
</dbReference>
<evidence type="ECO:0000256" key="3">
    <source>
        <dbReference type="SAM" id="SignalP"/>
    </source>
</evidence>
<keyword evidence="5" id="KW-1185">Reference proteome</keyword>
<comment type="similarity">
    <text evidence="2">Belongs to the bacterial solute-binding protein 1 family.</text>
</comment>
<sequence length="444" mass="49777">MKKLRITAFVFVLMACAAAAVFAAGQGETRPASTADGLSGKLVVWSFTDELGGMLDEFQAVHPGVDIEFTIFPNDDEVYLNRINNTMRSRSATPDVFTGERAWFRQMIEAGYWLPVSGAPYNAENLTDAVAEYVVDLGRNDAGEITALSWQATPGGLFYRRSIAREVLGTDDPAVVSEWTSDLDKFYELGEMIKEAYGGERYLLSGYGDMSEFVYNRRTQPYVQGDRVVIPNTMVEYMELAREMRDNRIEAGATTWSPAWFSSMTDASVFAYILPTWGLHYVLKPNAEPEADAGRAEWSGDWALADPPAPYSWGGTWIGVNTNSRQKDLAWELVKFIGSNPEFQEAWARQTGDFVSNMNVVERIKDDFSDPFLGGQNHYAYFAEQVEAIDVSFIGPWDFQIQNAWGDQVDLYANGQKTLDQAINDFKAAVRDIIPNIREVVVER</sequence>
<dbReference type="InterPro" id="IPR006059">
    <property type="entry name" value="SBP"/>
</dbReference>
<keyword evidence="4" id="KW-0813">Transport</keyword>
<dbReference type="Proteomes" id="UP000007383">
    <property type="component" value="Chromosome"/>
</dbReference>
<organism evidence="4 5">
    <name type="scientific">Spirochaeta africana (strain ATCC 700263 / DSM 8902 / Z-7692)</name>
    <dbReference type="NCBI Taxonomy" id="889378"/>
    <lineage>
        <taxon>Bacteria</taxon>
        <taxon>Pseudomonadati</taxon>
        <taxon>Spirochaetota</taxon>
        <taxon>Spirochaetia</taxon>
        <taxon>Spirochaetales</taxon>
        <taxon>Spirochaetaceae</taxon>
        <taxon>Spirochaeta</taxon>
    </lineage>
</organism>
<dbReference type="PROSITE" id="PS51257">
    <property type="entry name" value="PROKAR_LIPOPROTEIN"/>
    <property type="match status" value="1"/>
</dbReference>
<dbReference type="HOGENOM" id="CLU_031285_2_2_12"/>
<gene>
    <name evidence="4" type="ordered locus">Spiaf_1390</name>
</gene>
<evidence type="ECO:0000313" key="5">
    <source>
        <dbReference type="Proteomes" id="UP000007383"/>
    </source>
</evidence>
<dbReference type="EMBL" id="CP003282">
    <property type="protein sequence ID" value="AFG37456.1"/>
    <property type="molecule type" value="Genomic_DNA"/>
</dbReference>
<dbReference type="RefSeq" id="WP_014455441.1">
    <property type="nucleotide sequence ID" value="NC_017098.1"/>
</dbReference>
<feature type="chain" id="PRO_5003623052" evidence="3">
    <location>
        <begin position="24"/>
        <end position="444"/>
    </location>
</feature>
<dbReference type="Pfam" id="PF13416">
    <property type="entry name" value="SBP_bac_8"/>
    <property type="match status" value="1"/>
</dbReference>
<evidence type="ECO:0000313" key="4">
    <source>
        <dbReference type="EMBL" id="AFG37456.1"/>
    </source>
</evidence>
<dbReference type="eggNOG" id="COG1653">
    <property type="taxonomic scope" value="Bacteria"/>
</dbReference>
<dbReference type="GO" id="GO:0042597">
    <property type="term" value="C:periplasmic space"/>
    <property type="evidence" value="ECO:0007669"/>
    <property type="project" value="UniProtKB-SubCell"/>
</dbReference>
<dbReference type="InterPro" id="IPR050490">
    <property type="entry name" value="Bact_solute-bd_prot1"/>
</dbReference>
<reference evidence="5" key="1">
    <citation type="journal article" date="2013" name="Stand. Genomic Sci.">
        <title>Complete genome sequence of the halophilic bacterium Spirochaeta africana type strain (Z-7692(T)) from the alkaline Lake Magadi in the East African Rift.</title>
        <authorList>
            <person name="Liolos K."/>
            <person name="Abt B."/>
            <person name="Scheuner C."/>
            <person name="Teshima H."/>
            <person name="Held B."/>
            <person name="Lapidus A."/>
            <person name="Nolan M."/>
            <person name="Lucas S."/>
            <person name="Deshpande S."/>
            <person name="Cheng J.F."/>
            <person name="Tapia R."/>
            <person name="Goodwin L.A."/>
            <person name="Pitluck S."/>
            <person name="Pagani I."/>
            <person name="Ivanova N."/>
            <person name="Mavromatis K."/>
            <person name="Mikhailova N."/>
            <person name="Huntemann M."/>
            <person name="Pati A."/>
            <person name="Chen A."/>
            <person name="Palaniappan K."/>
            <person name="Land M."/>
            <person name="Rohde M."/>
            <person name="Tindall B.J."/>
            <person name="Detter J.C."/>
            <person name="Goker M."/>
            <person name="Bristow J."/>
            <person name="Eisen J.A."/>
            <person name="Markowitz V."/>
            <person name="Hugenholtz P."/>
            <person name="Woyke T."/>
            <person name="Klenk H.P."/>
            <person name="Kyrpides N.C."/>
        </authorList>
    </citation>
    <scope>NUCLEOTIDE SEQUENCE</scope>
    <source>
        <strain evidence="5">ATCC 700263 / DSM 8902 / Z-7692</strain>
    </source>
</reference>
<name>H9UIW3_SPIAZ</name>
<dbReference type="AlphaFoldDB" id="H9UIW3"/>
<feature type="signal peptide" evidence="3">
    <location>
        <begin position="1"/>
        <end position="23"/>
    </location>
</feature>